<gene>
    <name evidence="5" type="ORF">NIES37_32260</name>
</gene>
<protein>
    <submittedName>
        <fullName evidence="5">Sensor protein</fullName>
    </submittedName>
</protein>
<feature type="coiled-coil region" evidence="1">
    <location>
        <begin position="301"/>
        <end position="335"/>
    </location>
</feature>
<evidence type="ECO:0000256" key="2">
    <source>
        <dbReference type="SAM" id="Phobius"/>
    </source>
</evidence>
<accession>A0A1Z4N0J9</accession>
<dbReference type="GO" id="GO:0007165">
    <property type="term" value="P:signal transduction"/>
    <property type="evidence" value="ECO:0007669"/>
    <property type="project" value="InterPro"/>
</dbReference>
<dbReference type="InterPro" id="IPR003660">
    <property type="entry name" value="HAMP_dom"/>
</dbReference>
<dbReference type="GO" id="GO:0016020">
    <property type="term" value="C:membrane"/>
    <property type="evidence" value="ECO:0007669"/>
    <property type="project" value="InterPro"/>
</dbReference>
<keyword evidence="6" id="KW-1185">Reference proteome</keyword>
<dbReference type="Pfam" id="PF00672">
    <property type="entry name" value="HAMP"/>
    <property type="match status" value="1"/>
</dbReference>
<dbReference type="Gene3D" id="6.10.340.10">
    <property type="match status" value="1"/>
</dbReference>
<evidence type="ECO:0000259" key="3">
    <source>
        <dbReference type="Pfam" id="PF00672"/>
    </source>
</evidence>
<dbReference type="Pfam" id="PF11845">
    <property type="entry name" value="Tll0287-like"/>
    <property type="match status" value="1"/>
</dbReference>
<dbReference type="KEGG" id="ttq:NIES37_32260"/>
<keyword evidence="2" id="KW-0812">Transmembrane</keyword>
<evidence type="ECO:0000256" key="1">
    <source>
        <dbReference type="SAM" id="Coils"/>
    </source>
</evidence>
<name>A0A1Z4N0J9_9CYAN</name>
<reference evidence="5 6" key="1">
    <citation type="submission" date="2017-06" db="EMBL/GenBank/DDBJ databases">
        <title>Genome sequencing of cyanobaciteial culture collection at National Institute for Environmental Studies (NIES).</title>
        <authorList>
            <person name="Hirose Y."/>
            <person name="Shimura Y."/>
            <person name="Fujisawa T."/>
            <person name="Nakamura Y."/>
            <person name="Kawachi M."/>
        </authorList>
    </citation>
    <scope>NUCLEOTIDE SEQUENCE [LARGE SCALE GENOMIC DNA]</scope>
    <source>
        <strain evidence="5 6">NIES-37</strain>
    </source>
</reference>
<dbReference type="AlphaFoldDB" id="A0A1Z4N0J9"/>
<keyword evidence="2" id="KW-0472">Membrane</keyword>
<dbReference type="Proteomes" id="UP000218785">
    <property type="component" value="Chromosome"/>
</dbReference>
<dbReference type="EMBL" id="AP018248">
    <property type="protein sequence ID" value="BAY99247.1"/>
    <property type="molecule type" value="Genomic_DNA"/>
</dbReference>
<organism evidence="5 6">
    <name type="scientific">Tolypothrix tenuis PCC 7101</name>
    <dbReference type="NCBI Taxonomy" id="231146"/>
    <lineage>
        <taxon>Bacteria</taxon>
        <taxon>Bacillati</taxon>
        <taxon>Cyanobacteriota</taxon>
        <taxon>Cyanophyceae</taxon>
        <taxon>Nostocales</taxon>
        <taxon>Tolypothrichaceae</taxon>
        <taxon>Tolypothrix</taxon>
    </lineage>
</organism>
<proteinExistence type="predicted"/>
<feature type="transmembrane region" description="Helical" evidence="2">
    <location>
        <begin position="222"/>
        <end position="244"/>
    </location>
</feature>
<keyword evidence="1" id="KW-0175">Coiled coil</keyword>
<evidence type="ECO:0000313" key="6">
    <source>
        <dbReference type="Proteomes" id="UP000218785"/>
    </source>
</evidence>
<sequence length="359" mass="40643">MEFAKMLGRFKLASQFTLLLTLIFIAGIGLGGFALSKALEQKALGEMNARGQMAIQIVNSVRSYTSNDIAPLITQITDPQNEFIPETVPSIAAKRVFDNLKADWQYKDLIYKQATLNPTNLNDQADRFEAKLIERFESDRTLKSLSDLRSQAGEQLFYTAQPLVVNSSSCLKCHGSPEQAPKSHVERYGTQNGYGWKLNQIIGTQIIYIPASEVFGNARNALFLFISIFIGIFALVLVSINYLLKWRVIQPLKPMAQLAQTISRETVSASEVRDLERQGLTEIAQRTDELGQLGRVFQKMVREVSDREQQLSAQLQQLRVEIDNTKRINEVQEIAESDYFQKLQQTAKEIRNQYGNPEE</sequence>
<dbReference type="InterPro" id="IPR021796">
    <property type="entry name" value="Tll0287-like_dom"/>
</dbReference>
<evidence type="ECO:0000313" key="5">
    <source>
        <dbReference type="EMBL" id="BAY99247.1"/>
    </source>
</evidence>
<keyword evidence="2" id="KW-1133">Transmembrane helix</keyword>
<feature type="domain" description="Tll0287-like" evidence="4">
    <location>
        <begin position="41"/>
        <end position="210"/>
    </location>
</feature>
<dbReference type="RefSeq" id="WP_321206633.1">
    <property type="nucleotide sequence ID" value="NZ_CAWNJS010000001.1"/>
</dbReference>
<feature type="domain" description="HAMP" evidence="3">
    <location>
        <begin position="244"/>
        <end position="304"/>
    </location>
</feature>
<evidence type="ECO:0000259" key="4">
    <source>
        <dbReference type="Pfam" id="PF11845"/>
    </source>
</evidence>